<feature type="transmembrane region" description="Helical" evidence="9">
    <location>
        <begin position="95"/>
        <end position="120"/>
    </location>
</feature>
<feature type="transmembrane region" description="Helical" evidence="9">
    <location>
        <begin position="60"/>
        <end position="83"/>
    </location>
</feature>
<feature type="transmembrane region" description="Helical" evidence="9">
    <location>
        <begin position="24"/>
        <end position="48"/>
    </location>
</feature>
<proteinExistence type="predicted"/>
<keyword evidence="7" id="KW-0675">Receptor</keyword>
<keyword evidence="3 9" id="KW-0812">Transmembrane</keyword>
<keyword evidence="2" id="KW-1003">Cell membrane</keyword>
<dbReference type="PANTHER" id="PTHR24249:SF421">
    <property type="entry name" value="G-PROTEIN COUPLED RECEPTORS FAMILY 1 PROFILE DOMAIN-CONTAINING PROTEIN"/>
    <property type="match status" value="1"/>
</dbReference>
<reference evidence="11 12" key="1">
    <citation type="submission" date="2022-05" db="EMBL/GenBank/DDBJ databases">
        <authorList>
            <consortium name="Genoscope - CEA"/>
            <person name="William W."/>
        </authorList>
    </citation>
    <scope>NUCLEOTIDE SEQUENCE [LARGE SCALE GENOMIC DNA]</scope>
</reference>
<feature type="transmembrane region" description="Helical" evidence="9">
    <location>
        <begin position="141"/>
        <end position="159"/>
    </location>
</feature>
<dbReference type="Gene3D" id="1.20.1070.10">
    <property type="entry name" value="Rhodopsin 7-helix transmembrane proteins"/>
    <property type="match status" value="1"/>
</dbReference>
<evidence type="ECO:0000256" key="6">
    <source>
        <dbReference type="ARBA" id="ARBA00023136"/>
    </source>
</evidence>
<keyword evidence="6 9" id="KW-0472">Membrane</keyword>
<evidence type="ECO:0000256" key="3">
    <source>
        <dbReference type="ARBA" id="ARBA00022692"/>
    </source>
</evidence>
<dbReference type="InterPro" id="IPR017452">
    <property type="entry name" value="GPCR_Rhodpsn_7TM"/>
</dbReference>
<evidence type="ECO:0000256" key="4">
    <source>
        <dbReference type="ARBA" id="ARBA00022989"/>
    </source>
</evidence>
<dbReference type="PANTHER" id="PTHR24249">
    <property type="entry name" value="HISTAMINE RECEPTOR-RELATED G-PROTEIN COUPLED RECEPTOR"/>
    <property type="match status" value="1"/>
</dbReference>
<evidence type="ECO:0000256" key="5">
    <source>
        <dbReference type="ARBA" id="ARBA00023040"/>
    </source>
</evidence>
<keyword evidence="4 9" id="KW-1133">Transmembrane helix</keyword>
<keyword evidence="5" id="KW-0297">G-protein coupled receptor</keyword>
<evidence type="ECO:0000259" key="10">
    <source>
        <dbReference type="PROSITE" id="PS50262"/>
    </source>
</evidence>
<dbReference type="InterPro" id="IPR050569">
    <property type="entry name" value="TAAR"/>
</dbReference>
<organism evidence="11 12">
    <name type="scientific">Porites evermanni</name>
    <dbReference type="NCBI Taxonomy" id="104178"/>
    <lineage>
        <taxon>Eukaryota</taxon>
        <taxon>Metazoa</taxon>
        <taxon>Cnidaria</taxon>
        <taxon>Anthozoa</taxon>
        <taxon>Hexacorallia</taxon>
        <taxon>Scleractinia</taxon>
        <taxon>Fungiina</taxon>
        <taxon>Poritidae</taxon>
        <taxon>Porites</taxon>
    </lineage>
</organism>
<dbReference type="Proteomes" id="UP001159427">
    <property type="component" value="Unassembled WGS sequence"/>
</dbReference>
<comment type="subcellular location">
    <subcellularLocation>
        <location evidence="1">Cell membrane</location>
        <topology evidence="1">Multi-pass membrane protein</topology>
    </subcellularLocation>
</comment>
<dbReference type="Pfam" id="PF00001">
    <property type="entry name" value="7tm_1"/>
    <property type="match status" value="1"/>
</dbReference>
<feature type="transmembrane region" description="Helical" evidence="9">
    <location>
        <begin position="224"/>
        <end position="246"/>
    </location>
</feature>
<evidence type="ECO:0000313" key="12">
    <source>
        <dbReference type="Proteomes" id="UP001159427"/>
    </source>
</evidence>
<dbReference type="InterPro" id="IPR000276">
    <property type="entry name" value="GPCR_Rhodpsn"/>
</dbReference>
<evidence type="ECO:0000256" key="7">
    <source>
        <dbReference type="ARBA" id="ARBA00023170"/>
    </source>
</evidence>
<evidence type="ECO:0000313" key="11">
    <source>
        <dbReference type="EMBL" id="CAH3018829.1"/>
    </source>
</evidence>
<dbReference type="PROSITE" id="PS50262">
    <property type="entry name" value="G_PROTEIN_RECEP_F1_2"/>
    <property type="match status" value="1"/>
</dbReference>
<evidence type="ECO:0000256" key="9">
    <source>
        <dbReference type="SAM" id="Phobius"/>
    </source>
</evidence>
<dbReference type="SUPFAM" id="SSF81321">
    <property type="entry name" value="Family A G protein-coupled receptor-like"/>
    <property type="match status" value="1"/>
</dbReference>
<keyword evidence="8" id="KW-0807">Transducer</keyword>
<feature type="transmembrane region" description="Helical" evidence="9">
    <location>
        <begin position="171"/>
        <end position="193"/>
    </location>
</feature>
<protein>
    <recommendedName>
        <fullName evidence="10">G-protein coupled receptors family 1 profile domain-containing protein</fullName>
    </recommendedName>
</protein>
<accession>A0ABN8LT67</accession>
<dbReference type="PRINTS" id="PR00237">
    <property type="entry name" value="GPCRRHODOPSN"/>
</dbReference>
<feature type="domain" description="G-protein coupled receptors family 1 profile" evidence="10">
    <location>
        <begin position="40"/>
        <end position="270"/>
    </location>
</feature>
<dbReference type="CDD" id="cd00637">
    <property type="entry name" value="7tm_classA_rhodopsin-like"/>
    <property type="match status" value="1"/>
</dbReference>
<sequence>MTSPLSNATMKEKIRNYQVEANDIIILIVNSISFPFTVVLNLMVIMAVKRRRRLQTNSNILLACLAATDALTGLITQPAFILWRTFEMTGVIVYSAAYTIHVNAIGVLSVCSCLHLMLVTGERLVAIKFTMHYIHIVTTKNITIAVTSCWIVSVISQVLKAFKSTTDASVFFSILVMGSCIVFVASTYVALYFEVRRHQKLIKGQQMPQEEAERFAKENKALKTSVYVVGALVLCFTPVIAVGLTFKITERKEVALMFGWVRTIACQILF</sequence>
<gene>
    <name evidence="11" type="ORF">PEVE_00044895</name>
</gene>
<comment type="caution">
    <text evidence="11">The sequence shown here is derived from an EMBL/GenBank/DDBJ whole genome shotgun (WGS) entry which is preliminary data.</text>
</comment>
<name>A0ABN8LT67_9CNID</name>
<dbReference type="EMBL" id="CALNXI010000097">
    <property type="protein sequence ID" value="CAH3018829.1"/>
    <property type="molecule type" value="Genomic_DNA"/>
</dbReference>
<keyword evidence="12" id="KW-1185">Reference proteome</keyword>
<evidence type="ECO:0000256" key="1">
    <source>
        <dbReference type="ARBA" id="ARBA00004651"/>
    </source>
</evidence>
<evidence type="ECO:0000256" key="2">
    <source>
        <dbReference type="ARBA" id="ARBA00022475"/>
    </source>
</evidence>
<evidence type="ECO:0000256" key="8">
    <source>
        <dbReference type="ARBA" id="ARBA00023224"/>
    </source>
</evidence>